<keyword evidence="4 7" id="KW-0479">Metal-binding</keyword>
<protein>
    <recommendedName>
        <fullName evidence="7">Molybdopterin biosynthesis protein CNX1</fullName>
    </recommendedName>
    <alternativeName>
        <fullName evidence="7">Molybdenum cofactor biosynthesis enzyme CNX1</fullName>
    </alternativeName>
    <domain>
        <recommendedName>
            <fullName evidence="7">Molybdopterin molybdenumtransferase</fullName>
            <shortName evidence="7">MPT Mo-transferase</shortName>
            <ecNumber evidence="7">2.10.1.1</ecNumber>
        </recommendedName>
        <alternativeName>
            <fullName evidence="7">Domain E</fullName>
        </alternativeName>
    </domain>
    <domain>
        <recommendedName>
            <fullName evidence="7">Molybdopterin adenylyltransferase</fullName>
            <shortName evidence="7">MPT adenylyltransferase</shortName>
            <ecNumber evidence="7">2.7.7.75</ecNumber>
        </recommendedName>
        <alternativeName>
            <fullName evidence="7">Domain G</fullName>
        </alternativeName>
    </domain>
</protein>
<reference evidence="10" key="1">
    <citation type="submission" date="2018-01" db="EMBL/GenBank/DDBJ databases">
        <authorList>
            <person name="Mao J.F."/>
        </authorList>
    </citation>
    <scope>NUCLEOTIDE SEQUENCE</scope>
    <source>
        <strain evidence="10">Huo1</strain>
        <tissue evidence="10">Leaf</tissue>
    </source>
</reference>
<evidence type="ECO:0000256" key="7">
    <source>
        <dbReference type="RuleBase" id="RU365090"/>
    </source>
</evidence>
<evidence type="ECO:0000313" key="11">
    <source>
        <dbReference type="Proteomes" id="UP000298416"/>
    </source>
</evidence>
<dbReference type="FunFam" id="3.40.980.10:FF:000002">
    <property type="entry name" value="Molybdopterin molybdenumtransferase"/>
    <property type="match status" value="1"/>
</dbReference>
<dbReference type="SUPFAM" id="SSF63882">
    <property type="entry name" value="MoeA N-terminal region -like"/>
    <property type="match status" value="1"/>
</dbReference>
<comment type="catalytic activity">
    <reaction evidence="7">
        <text>molybdopterin + ATP + H(+) = adenylyl-molybdopterin + diphosphate</text>
        <dbReference type="Rhea" id="RHEA:31331"/>
        <dbReference type="ChEBI" id="CHEBI:15378"/>
        <dbReference type="ChEBI" id="CHEBI:30616"/>
        <dbReference type="ChEBI" id="CHEBI:33019"/>
        <dbReference type="ChEBI" id="CHEBI:58698"/>
        <dbReference type="ChEBI" id="CHEBI:62727"/>
    </reaction>
</comment>
<name>A0A8X8VXC3_SALSN</name>
<dbReference type="SUPFAM" id="SSF63867">
    <property type="entry name" value="MoeA C-terminal domain-like"/>
    <property type="match status" value="1"/>
</dbReference>
<comment type="function">
    <text evidence="7">Catalyzes two steps in the biosynthesis of the molybdenum cofactor. In the first step, molybdopterin is adenylated. Subsequently, molybdate is inserted into adenylated molybdopterin and AMP is released.</text>
</comment>
<evidence type="ECO:0000256" key="3">
    <source>
        <dbReference type="ARBA" id="ARBA00022679"/>
    </source>
</evidence>
<dbReference type="Proteomes" id="UP000298416">
    <property type="component" value="Unassembled WGS sequence"/>
</dbReference>
<organism evidence="10">
    <name type="scientific">Salvia splendens</name>
    <name type="common">Scarlet sage</name>
    <dbReference type="NCBI Taxonomy" id="180675"/>
    <lineage>
        <taxon>Eukaryota</taxon>
        <taxon>Viridiplantae</taxon>
        <taxon>Streptophyta</taxon>
        <taxon>Embryophyta</taxon>
        <taxon>Tracheophyta</taxon>
        <taxon>Spermatophyta</taxon>
        <taxon>Magnoliopsida</taxon>
        <taxon>eudicotyledons</taxon>
        <taxon>Gunneridae</taxon>
        <taxon>Pentapetalae</taxon>
        <taxon>asterids</taxon>
        <taxon>lamiids</taxon>
        <taxon>Lamiales</taxon>
        <taxon>Lamiaceae</taxon>
        <taxon>Nepetoideae</taxon>
        <taxon>Mentheae</taxon>
        <taxon>Salviinae</taxon>
        <taxon>Salvia</taxon>
        <taxon>Salvia subgen. Calosphace</taxon>
        <taxon>core Calosphace</taxon>
    </lineage>
</organism>
<dbReference type="GO" id="GO:0005829">
    <property type="term" value="C:cytosol"/>
    <property type="evidence" value="ECO:0007669"/>
    <property type="project" value="TreeGrafter"/>
</dbReference>
<dbReference type="PANTHER" id="PTHR10192:SF5">
    <property type="entry name" value="GEPHYRIN"/>
    <property type="match status" value="1"/>
</dbReference>
<feature type="domain" description="MoaB/Mog" evidence="9">
    <location>
        <begin position="322"/>
        <end position="505"/>
    </location>
</feature>
<dbReference type="Pfam" id="PF03454">
    <property type="entry name" value="MoeA_C"/>
    <property type="match status" value="1"/>
</dbReference>
<keyword evidence="5 7" id="KW-0460">Magnesium</keyword>
<keyword evidence="11" id="KW-1185">Reference proteome</keyword>
<dbReference type="CDD" id="cd00886">
    <property type="entry name" value="MogA_MoaB"/>
    <property type="match status" value="1"/>
</dbReference>
<dbReference type="Pfam" id="PF00994">
    <property type="entry name" value="MoCF_biosynth"/>
    <property type="match status" value="2"/>
</dbReference>
<comment type="pathway">
    <text evidence="7">Cofactor biosynthesis; molybdopterin biosynthesis.</text>
</comment>
<proteinExistence type="inferred from homology"/>
<dbReference type="InterPro" id="IPR008284">
    <property type="entry name" value="MoCF_biosynth_CS"/>
</dbReference>
<dbReference type="PANTHER" id="PTHR10192">
    <property type="entry name" value="MOLYBDOPTERIN BIOSYNTHESIS PROTEIN"/>
    <property type="match status" value="1"/>
</dbReference>
<comment type="similarity">
    <text evidence="7">Belongs to the MoeA family.</text>
</comment>
<dbReference type="PROSITE" id="PS01078">
    <property type="entry name" value="MOCF_BIOSYNTHESIS_1"/>
    <property type="match status" value="1"/>
</dbReference>
<sequence length="551" mass="59346">MLSVNGNNCFIDGGCDIAKGDVVLKSGERLGPAEIGLLVTVGMTSVKVLIFLIPCISYAKSCCAFHRDELVEPETESLKRGQIRDSNRAMIIAAVQQQQCEVLDLGIVHDDEEEIERVFDRAFSSGIDILITSGGVSMGDRDFVKPLLAKSGKLYFTRWLNLILILSLPAVNMKPGKPLTFAEILHGSTDKKSQTKILAFGLPGNPVSCMRHKLVQLRKRFQLSNLVVLDGVEMISRFIAESTGHQISSRLLSMKSANALLELPPTGNLIPAGTSVVAIIISDIIGFAETTSLPSLTSEAISPQTNPSHVNVKSEASEYKVAILTVSDTVASGEGPDRRYGIRFPFKGRGLGSGITGRRAYVRALNILLLVSIGPRAVSFVNSVSEQLGGASVVATAVVPDEIPKIKESLERWSDIDKMDLILTLGGTGFTPRDVTPEATKEVIHKEAPGLLYVMMQESLKVTPFAVLSRSAAGIRGSTLIINMPGNPNAVAECMGAILPVLKHALRQVRGDKREKHPRHVPHTKAAPVDTWEHSHKSAAAAQETGCSCSH</sequence>
<dbReference type="GO" id="GO:0005524">
    <property type="term" value="F:ATP binding"/>
    <property type="evidence" value="ECO:0007669"/>
    <property type="project" value="UniProtKB-UniRule"/>
</dbReference>
<evidence type="ECO:0000256" key="6">
    <source>
        <dbReference type="ARBA" id="ARBA00023150"/>
    </source>
</evidence>
<dbReference type="NCBIfam" id="TIGR00177">
    <property type="entry name" value="molyb_syn"/>
    <property type="match status" value="1"/>
</dbReference>
<dbReference type="InterPro" id="IPR036135">
    <property type="entry name" value="MoeA_linker/N_sf"/>
</dbReference>
<evidence type="ECO:0000256" key="4">
    <source>
        <dbReference type="ARBA" id="ARBA00022723"/>
    </source>
</evidence>
<dbReference type="Gene3D" id="2.40.340.10">
    <property type="entry name" value="MoeA, C-terminal, domain IV"/>
    <property type="match status" value="1"/>
</dbReference>
<dbReference type="GO" id="GO:0046872">
    <property type="term" value="F:metal ion binding"/>
    <property type="evidence" value="ECO:0007669"/>
    <property type="project" value="UniProtKB-UniRule"/>
</dbReference>
<evidence type="ECO:0000259" key="9">
    <source>
        <dbReference type="SMART" id="SM00852"/>
    </source>
</evidence>
<keyword evidence="2 7" id="KW-0500">Molybdenum</keyword>
<evidence type="ECO:0000256" key="5">
    <source>
        <dbReference type="ARBA" id="ARBA00022842"/>
    </source>
</evidence>
<comment type="caution">
    <text evidence="10">The sequence shown here is derived from an EMBL/GenBank/DDBJ whole genome shotgun (WGS) entry which is preliminary data.</text>
</comment>
<dbReference type="GO" id="GO:0061598">
    <property type="term" value="F:molybdopterin adenylyltransferase activity"/>
    <property type="evidence" value="ECO:0007669"/>
    <property type="project" value="UniProtKB-UniRule"/>
</dbReference>
<gene>
    <name evidence="10" type="ORF">SASPL_156259</name>
</gene>
<feature type="region of interest" description="Disordered" evidence="8">
    <location>
        <begin position="511"/>
        <end position="551"/>
    </location>
</feature>
<comment type="catalytic activity">
    <reaction evidence="7">
        <text>adenylyl-molybdopterin + molybdate = Mo-molybdopterin + AMP + H(+)</text>
        <dbReference type="Rhea" id="RHEA:35047"/>
        <dbReference type="ChEBI" id="CHEBI:15378"/>
        <dbReference type="ChEBI" id="CHEBI:36264"/>
        <dbReference type="ChEBI" id="CHEBI:62727"/>
        <dbReference type="ChEBI" id="CHEBI:71302"/>
        <dbReference type="ChEBI" id="CHEBI:456215"/>
    </reaction>
</comment>
<accession>A0A8X8VXC3</accession>
<dbReference type="EMBL" id="PNBA02000344">
    <property type="protein sequence ID" value="KAG6383956.1"/>
    <property type="molecule type" value="Genomic_DNA"/>
</dbReference>
<dbReference type="AlphaFoldDB" id="A0A8X8VXC3"/>
<evidence type="ECO:0000313" key="10">
    <source>
        <dbReference type="EMBL" id="KAG6383956.1"/>
    </source>
</evidence>
<dbReference type="GO" id="GO:0061599">
    <property type="term" value="F:molybdopterin molybdotransferase activity"/>
    <property type="evidence" value="ECO:0007669"/>
    <property type="project" value="UniProtKB-UniRule"/>
</dbReference>
<dbReference type="InterPro" id="IPR005111">
    <property type="entry name" value="MoeA_C_domain_IV"/>
</dbReference>
<keyword evidence="3 7" id="KW-0808">Transferase</keyword>
<comment type="cofactor">
    <cofactor evidence="1 7">
        <name>Mg(2+)</name>
        <dbReference type="ChEBI" id="CHEBI:18420"/>
    </cofactor>
</comment>
<evidence type="ECO:0000256" key="2">
    <source>
        <dbReference type="ARBA" id="ARBA00022505"/>
    </source>
</evidence>
<evidence type="ECO:0000256" key="8">
    <source>
        <dbReference type="SAM" id="MobiDB-lite"/>
    </source>
</evidence>
<dbReference type="EC" id="2.10.1.1" evidence="7"/>
<dbReference type="EC" id="2.7.7.75" evidence="7"/>
<dbReference type="GO" id="GO:0006777">
    <property type="term" value="P:Mo-molybdopterin cofactor biosynthetic process"/>
    <property type="evidence" value="ECO:0007669"/>
    <property type="project" value="UniProtKB-UniRule"/>
</dbReference>
<dbReference type="InterPro" id="IPR038987">
    <property type="entry name" value="MoeA-like"/>
</dbReference>
<dbReference type="Gene3D" id="3.90.105.10">
    <property type="entry name" value="Molybdopterin biosynthesis moea protein, domain 2"/>
    <property type="match status" value="1"/>
</dbReference>
<dbReference type="InterPro" id="IPR036688">
    <property type="entry name" value="MoeA_C_domain_IV_sf"/>
</dbReference>
<dbReference type="Gene3D" id="3.40.980.10">
    <property type="entry name" value="MoaB/Mog-like domain"/>
    <property type="match status" value="2"/>
</dbReference>
<dbReference type="SMART" id="SM00852">
    <property type="entry name" value="MoCF_biosynth"/>
    <property type="match status" value="2"/>
</dbReference>
<reference evidence="10" key="2">
    <citation type="submission" date="2020-08" db="EMBL/GenBank/DDBJ databases">
        <title>Plant Genome Project.</title>
        <authorList>
            <person name="Zhang R.-G."/>
        </authorList>
    </citation>
    <scope>NUCLEOTIDE SEQUENCE</scope>
    <source>
        <strain evidence="10">Huo1</strain>
        <tissue evidence="10">Leaf</tissue>
    </source>
</reference>
<dbReference type="InterPro" id="IPR036425">
    <property type="entry name" value="MoaB/Mog-like_dom_sf"/>
</dbReference>
<feature type="domain" description="MoaB/Mog" evidence="9">
    <location>
        <begin position="62"/>
        <end position="221"/>
    </location>
</feature>
<keyword evidence="6 7" id="KW-0501">Molybdenum cofactor biosynthesis</keyword>
<dbReference type="SUPFAM" id="SSF53218">
    <property type="entry name" value="Molybdenum cofactor biosynthesis proteins"/>
    <property type="match status" value="2"/>
</dbReference>
<evidence type="ECO:0000256" key="1">
    <source>
        <dbReference type="ARBA" id="ARBA00001946"/>
    </source>
</evidence>
<dbReference type="InterPro" id="IPR001453">
    <property type="entry name" value="MoaB/Mog_dom"/>
</dbReference>